<dbReference type="PROSITE" id="PS00211">
    <property type="entry name" value="ABC_TRANSPORTER_1"/>
    <property type="match status" value="1"/>
</dbReference>
<dbReference type="PROSITE" id="PS50893">
    <property type="entry name" value="ABC_TRANSPORTER_2"/>
    <property type="match status" value="1"/>
</dbReference>
<reference evidence="6 7" key="1">
    <citation type="submission" date="2024-04" db="EMBL/GenBank/DDBJ databases">
        <title>Salinicola lusitanus LLJ914,a marine bacterium isolated from the Okinawa Trough.</title>
        <authorList>
            <person name="Li J."/>
        </authorList>
    </citation>
    <scope>NUCLEOTIDE SEQUENCE [LARGE SCALE GENOMIC DNA]</scope>
    <source>
        <strain evidence="6 7">LLJ914</strain>
    </source>
</reference>
<accession>A0ABZ3CPD4</accession>
<keyword evidence="3" id="KW-0547">Nucleotide-binding</keyword>
<sequence>MIALEEMTQVYAGQRVLGPVNLVLEAGERVALVGASGEGKSTLARLLLGLERPASGRLMFDGSVLDRRARPVMRTFRRQVQGVFQDAPGAVNPRHRVERIISEPLEHLTSLDRSARQARVMAMLAAVQLPTELASRLPHQLSGGQLQRVCLARALAIEPALLVCDEVTSGLDTILQVALGDWLLAHCRQQRMGLVFVTHDLRLARRLCDRLVVIERGVILDDVRAHQSCTHPAAMALEAAVLT</sequence>
<evidence type="ECO:0000313" key="6">
    <source>
        <dbReference type="EMBL" id="XAD53030.1"/>
    </source>
</evidence>
<dbReference type="InterPro" id="IPR027417">
    <property type="entry name" value="P-loop_NTPase"/>
</dbReference>
<comment type="similarity">
    <text evidence="1">Belongs to the ABC transporter superfamily.</text>
</comment>
<protein>
    <submittedName>
        <fullName evidence="6">ATP-binding cassette domain-containing protein</fullName>
    </submittedName>
</protein>
<dbReference type="Pfam" id="PF00005">
    <property type="entry name" value="ABC_tran"/>
    <property type="match status" value="1"/>
</dbReference>
<dbReference type="InterPro" id="IPR050319">
    <property type="entry name" value="ABC_transp_ATP-bind"/>
</dbReference>
<dbReference type="RefSeq" id="WP_342594260.1">
    <property type="nucleotide sequence ID" value="NZ_CP151919.1"/>
</dbReference>
<dbReference type="PANTHER" id="PTHR43776:SF7">
    <property type="entry name" value="D,D-DIPEPTIDE TRANSPORT ATP-BINDING PROTEIN DDPF-RELATED"/>
    <property type="match status" value="1"/>
</dbReference>
<dbReference type="Proteomes" id="UP001453229">
    <property type="component" value="Chromosome"/>
</dbReference>
<gene>
    <name evidence="6" type="ORF">AAGT95_14420</name>
</gene>
<dbReference type="SUPFAM" id="SSF52540">
    <property type="entry name" value="P-loop containing nucleoside triphosphate hydrolases"/>
    <property type="match status" value="1"/>
</dbReference>
<dbReference type="PANTHER" id="PTHR43776">
    <property type="entry name" value="TRANSPORT ATP-BINDING PROTEIN"/>
    <property type="match status" value="1"/>
</dbReference>
<dbReference type="Gene3D" id="3.40.50.300">
    <property type="entry name" value="P-loop containing nucleotide triphosphate hydrolases"/>
    <property type="match status" value="1"/>
</dbReference>
<feature type="domain" description="ABC transporter" evidence="5">
    <location>
        <begin position="2"/>
        <end position="241"/>
    </location>
</feature>
<dbReference type="InterPro" id="IPR003593">
    <property type="entry name" value="AAA+_ATPase"/>
</dbReference>
<keyword evidence="7" id="KW-1185">Reference proteome</keyword>
<dbReference type="EMBL" id="CP151919">
    <property type="protein sequence ID" value="XAD53030.1"/>
    <property type="molecule type" value="Genomic_DNA"/>
</dbReference>
<dbReference type="InterPro" id="IPR003439">
    <property type="entry name" value="ABC_transporter-like_ATP-bd"/>
</dbReference>
<dbReference type="SMART" id="SM00382">
    <property type="entry name" value="AAA"/>
    <property type="match status" value="1"/>
</dbReference>
<keyword evidence="2" id="KW-0813">Transport</keyword>
<dbReference type="GO" id="GO:0005524">
    <property type="term" value="F:ATP binding"/>
    <property type="evidence" value="ECO:0007669"/>
    <property type="project" value="UniProtKB-KW"/>
</dbReference>
<evidence type="ECO:0000256" key="2">
    <source>
        <dbReference type="ARBA" id="ARBA00022448"/>
    </source>
</evidence>
<organism evidence="6 7">
    <name type="scientific">Salinicola lusitanus</name>
    <dbReference type="NCBI Taxonomy" id="1949085"/>
    <lineage>
        <taxon>Bacteria</taxon>
        <taxon>Pseudomonadati</taxon>
        <taxon>Pseudomonadota</taxon>
        <taxon>Gammaproteobacteria</taxon>
        <taxon>Oceanospirillales</taxon>
        <taxon>Halomonadaceae</taxon>
        <taxon>Salinicola</taxon>
    </lineage>
</organism>
<evidence type="ECO:0000256" key="1">
    <source>
        <dbReference type="ARBA" id="ARBA00005417"/>
    </source>
</evidence>
<keyword evidence="4 6" id="KW-0067">ATP-binding</keyword>
<evidence type="ECO:0000256" key="4">
    <source>
        <dbReference type="ARBA" id="ARBA00022840"/>
    </source>
</evidence>
<evidence type="ECO:0000259" key="5">
    <source>
        <dbReference type="PROSITE" id="PS50893"/>
    </source>
</evidence>
<evidence type="ECO:0000256" key="3">
    <source>
        <dbReference type="ARBA" id="ARBA00022741"/>
    </source>
</evidence>
<proteinExistence type="inferred from homology"/>
<dbReference type="InterPro" id="IPR017871">
    <property type="entry name" value="ABC_transporter-like_CS"/>
</dbReference>
<dbReference type="CDD" id="cd03257">
    <property type="entry name" value="ABC_NikE_OppD_transporters"/>
    <property type="match status" value="1"/>
</dbReference>
<evidence type="ECO:0000313" key="7">
    <source>
        <dbReference type="Proteomes" id="UP001453229"/>
    </source>
</evidence>
<name>A0ABZ3CPD4_9GAMM</name>